<gene>
    <name evidence="4" type="ORF">ACFSKW_42785</name>
</gene>
<comment type="caution">
    <text evidence="4">The sequence shown here is derived from an EMBL/GenBank/DDBJ whole genome shotgun (WGS) entry which is preliminary data.</text>
</comment>
<dbReference type="RefSeq" id="WP_379580091.1">
    <property type="nucleotide sequence ID" value="NZ_JBHUFV010000061.1"/>
</dbReference>
<organism evidence="4 5">
    <name type="scientific">Nonomuraea mangrovi</name>
    <dbReference type="NCBI Taxonomy" id="2316207"/>
    <lineage>
        <taxon>Bacteria</taxon>
        <taxon>Bacillati</taxon>
        <taxon>Actinomycetota</taxon>
        <taxon>Actinomycetes</taxon>
        <taxon>Streptosporangiales</taxon>
        <taxon>Streptosporangiaceae</taxon>
        <taxon>Nonomuraea</taxon>
    </lineage>
</organism>
<dbReference type="Pfam" id="PF20028">
    <property type="entry name" value="VMAP-C"/>
    <property type="match status" value="1"/>
</dbReference>
<evidence type="ECO:0000259" key="2">
    <source>
        <dbReference type="Pfam" id="PF19956"/>
    </source>
</evidence>
<dbReference type="InterPro" id="IPR045450">
    <property type="entry name" value="VMAP_C"/>
</dbReference>
<evidence type="ECO:0000259" key="1">
    <source>
        <dbReference type="Pfam" id="PF19916"/>
    </source>
</evidence>
<dbReference type="InterPro" id="IPR045431">
    <property type="entry name" value="EAD2"/>
</dbReference>
<evidence type="ECO:0000259" key="3">
    <source>
        <dbReference type="Pfam" id="PF20028"/>
    </source>
</evidence>
<dbReference type="InterPro" id="IPR045555">
    <property type="entry name" value="VMAP-M0"/>
</dbReference>
<reference evidence="5" key="1">
    <citation type="journal article" date="2019" name="Int. J. Syst. Evol. Microbiol.">
        <title>The Global Catalogue of Microorganisms (GCM) 10K type strain sequencing project: providing services to taxonomists for standard genome sequencing and annotation.</title>
        <authorList>
            <consortium name="The Broad Institute Genomics Platform"/>
            <consortium name="The Broad Institute Genome Sequencing Center for Infectious Disease"/>
            <person name="Wu L."/>
            <person name="Ma J."/>
        </authorList>
    </citation>
    <scope>NUCLEOTIDE SEQUENCE [LARGE SCALE GENOMIC DNA]</scope>
    <source>
        <strain evidence="5">ICMP 6774ER</strain>
    </source>
</reference>
<name>A0ABW4T8F8_9ACTN</name>
<accession>A0ABW4T8F8</accession>
<feature type="domain" description="vWA-MoxR associated protein C-terminal" evidence="3">
    <location>
        <begin position="242"/>
        <end position="462"/>
    </location>
</feature>
<feature type="domain" description="vWA-MoxR associated protein middle region 0" evidence="1">
    <location>
        <begin position="95"/>
        <end position="193"/>
    </location>
</feature>
<dbReference type="Pfam" id="PF19956">
    <property type="entry name" value="EAD2"/>
    <property type="match status" value="1"/>
</dbReference>
<dbReference type="EMBL" id="JBHUFV010000061">
    <property type="protein sequence ID" value="MFD1938225.1"/>
    <property type="molecule type" value="Genomic_DNA"/>
</dbReference>
<dbReference type="Proteomes" id="UP001597368">
    <property type="component" value="Unassembled WGS sequence"/>
</dbReference>
<sequence>MAKLGDHMAVAKVLASIPQLEPADLVDAVMGEMGSAGLDVPYSARRKVHFLNIARHCLESEQARGALVRAVEFFAAGLPQVEQIRRLAGLADSLLEPEDERRIEELLRGYEANDLRALYQVVTEGRGAACPVGLTTAWEMFEFLLDVNGRPGWLAPHLRFVALLRGRLVHQEPANDVELKDELSRWLYHQRDLLREFDDAAATELELLLRQPPPYQTRTDLPVCLIIEIDRSPVPDDGTDPHRVTHWTQADQSGWGPVRGEDVELPFERLGDYVVELVLRAEEEWTAGGPLLLEFMLAPDLVNLAVERWPRQISANLPPRALGQDYEVVLRSDARLRPRHRHRRWHDRWGRFLRGEGGTHLIPLDAAEPGAMHDDLVSGCHLVACVLSAPPDHPMGRAQLEAAIDAGLPIVLWCRDIASNVEFREIVHDVVQPVKLKKLPESILQLRSSAACESVALLWDDPDRPIPRAPQLRVARQVKQGDPS</sequence>
<dbReference type="Pfam" id="PF19916">
    <property type="entry name" value="VMAP-M0"/>
    <property type="match status" value="1"/>
</dbReference>
<proteinExistence type="predicted"/>
<feature type="domain" description="Effector-associated" evidence="2">
    <location>
        <begin position="13"/>
        <end position="88"/>
    </location>
</feature>
<evidence type="ECO:0000313" key="4">
    <source>
        <dbReference type="EMBL" id="MFD1938225.1"/>
    </source>
</evidence>
<evidence type="ECO:0000313" key="5">
    <source>
        <dbReference type="Proteomes" id="UP001597368"/>
    </source>
</evidence>
<keyword evidence="5" id="KW-1185">Reference proteome</keyword>
<protein>
    <submittedName>
        <fullName evidence="4">Uncharacterized protein</fullName>
    </submittedName>
</protein>